<dbReference type="InterPro" id="IPR046357">
    <property type="entry name" value="PPIase_dom_sf"/>
</dbReference>
<dbReference type="Proteomes" id="UP000092714">
    <property type="component" value="Unassembled WGS sequence"/>
</dbReference>
<feature type="domain" description="PpiC" evidence="2">
    <location>
        <begin position="113"/>
        <end position="203"/>
    </location>
</feature>
<dbReference type="Gene3D" id="3.10.50.40">
    <property type="match status" value="1"/>
</dbReference>
<dbReference type="Pfam" id="PF00639">
    <property type="entry name" value="Rotamase"/>
    <property type="match status" value="1"/>
</dbReference>
<dbReference type="EMBL" id="MAPZ01000022">
    <property type="protein sequence ID" value="OBY10296.1"/>
    <property type="molecule type" value="Genomic_DNA"/>
</dbReference>
<protein>
    <submittedName>
        <fullName evidence="3">Peptidylprolyl isomerase</fullName>
    </submittedName>
</protein>
<dbReference type="InterPro" id="IPR027304">
    <property type="entry name" value="Trigger_fact/SurA_dom_sf"/>
</dbReference>
<proteinExistence type="predicted"/>
<evidence type="ECO:0000313" key="4">
    <source>
        <dbReference type="Proteomes" id="UP000092714"/>
    </source>
</evidence>
<dbReference type="PANTHER" id="PTHR47245">
    <property type="entry name" value="PEPTIDYLPROLYL ISOMERASE"/>
    <property type="match status" value="1"/>
</dbReference>
<accession>A0A174IMM9</accession>
<gene>
    <name evidence="3" type="ORF">CP373A1_11430</name>
</gene>
<dbReference type="AlphaFoldDB" id="A0A174IMM9"/>
<dbReference type="InterPro" id="IPR050245">
    <property type="entry name" value="PrsA_foldase"/>
</dbReference>
<organism evidence="3 4">
    <name type="scientific">Clostridium paraputrificum</name>
    <dbReference type="NCBI Taxonomy" id="29363"/>
    <lineage>
        <taxon>Bacteria</taxon>
        <taxon>Bacillati</taxon>
        <taxon>Bacillota</taxon>
        <taxon>Clostridia</taxon>
        <taxon>Eubacteriales</taxon>
        <taxon>Clostridiaceae</taxon>
        <taxon>Clostridium</taxon>
    </lineage>
</organism>
<dbReference type="GO" id="GO:0003755">
    <property type="term" value="F:peptidyl-prolyl cis-trans isomerase activity"/>
    <property type="evidence" value="ECO:0007669"/>
    <property type="project" value="UniProtKB-KW"/>
</dbReference>
<name>A0A174IMM9_9CLOT</name>
<dbReference type="Gene3D" id="1.10.8.1040">
    <property type="match status" value="1"/>
</dbReference>
<reference evidence="3 4" key="1">
    <citation type="submission" date="2016-06" db="EMBL/GenBank/DDBJ databases">
        <authorList>
            <person name="Kjaerup R.B."/>
            <person name="Dalgaard T.S."/>
            <person name="Juul-Madsen H.R."/>
        </authorList>
    </citation>
    <scope>NUCLEOTIDE SEQUENCE [LARGE SCALE GENOMIC DNA]</scope>
    <source>
        <strain evidence="3 4">373-A1</strain>
    </source>
</reference>
<dbReference type="eggNOG" id="COG0760">
    <property type="taxonomic scope" value="Bacteria"/>
</dbReference>
<evidence type="ECO:0000259" key="2">
    <source>
        <dbReference type="PROSITE" id="PS50198"/>
    </source>
</evidence>
<dbReference type="InterPro" id="IPR023058">
    <property type="entry name" value="PPIase_PpiC_CS"/>
</dbReference>
<keyword evidence="4" id="KW-1185">Reference proteome</keyword>
<dbReference type="SUPFAM" id="SSF109998">
    <property type="entry name" value="Triger factor/SurA peptide-binding domain-like"/>
    <property type="match status" value="1"/>
</dbReference>
<dbReference type="GeneID" id="42776993"/>
<dbReference type="PANTHER" id="PTHR47245:SF2">
    <property type="entry name" value="PEPTIDYL-PROLYL CIS-TRANS ISOMERASE HP_0175-RELATED"/>
    <property type="match status" value="1"/>
</dbReference>
<comment type="caution">
    <text evidence="3">The sequence shown here is derived from an EMBL/GenBank/DDBJ whole genome shotgun (WGS) entry which is preliminary data.</text>
</comment>
<evidence type="ECO:0000313" key="3">
    <source>
        <dbReference type="EMBL" id="OBY10296.1"/>
    </source>
</evidence>
<dbReference type="RefSeq" id="WP_027099153.1">
    <property type="nucleotide sequence ID" value="NZ_CABHIH010000002.1"/>
</dbReference>
<dbReference type="SUPFAM" id="SSF54534">
    <property type="entry name" value="FKBP-like"/>
    <property type="match status" value="1"/>
</dbReference>
<sequence length="248" mass="28455">MENKVLAVVAGNEITQKDLEDIINKYPEDRRMYLNTERGRKELLEQTIAFELFNKFGNEIGLDNTDEYKNTLNSLAKELLTQMSVQKILSDVTVTEEEIKKFYEDNKEQFMDKETVSAKHILVESEDVAKKIKEEIDNGSISFEDAAAKYSSCPSKEEGGNLGEFGRGMMVPEFENMAFSSEVGKVTDPVQTQFGYHLILVEKKNEPKEKSFEEVKDMVANQLMQQAQQKKYVDMVLELESKYGVDRK</sequence>
<dbReference type="PROSITE" id="PS01096">
    <property type="entry name" value="PPIC_PPIASE_1"/>
    <property type="match status" value="1"/>
</dbReference>
<evidence type="ECO:0000256" key="1">
    <source>
        <dbReference type="PROSITE-ProRule" id="PRU00278"/>
    </source>
</evidence>
<keyword evidence="1 3" id="KW-0413">Isomerase</keyword>
<dbReference type="OrthoDB" id="14196at2"/>
<dbReference type="PROSITE" id="PS50198">
    <property type="entry name" value="PPIC_PPIASE_2"/>
    <property type="match status" value="1"/>
</dbReference>
<keyword evidence="1" id="KW-0697">Rotamase</keyword>
<dbReference type="InterPro" id="IPR000297">
    <property type="entry name" value="PPIase_PpiC"/>
</dbReference>